<accession>A0A317U2P3</accession>
<name>A0A317U2P3_9GAMM</name>
<dbReference type="AlphaFoldDB" id="A0A317U2P3"/>
<sequence length="123" mass="13703">MNHVRKTNILQEIIYANDEVNVFSNNPTAFISVVGSGFLYSSSGDDSCVTDSFYIIGNYVKPFIDVLYNGIFNDRKVGNDVREASVGPLKEDNERFNSFVVEGTPFLVLVFCCTVGAIHYQTN</sequence>
<dbReference type="Proteomes" id="UP000247152">
    <property type="component" value="Unassembled WGS sequence"/>
</dbReference>
<feature type="transmembrane region" description="Helical" evidence="1">
    <location>
        <begin position="99"/>
        <end position="120"/>
    </location>
</feature>
<reference evidence="2 3" key="1">
    <citation type="submission" date="2018-05" db="EMBL/GenBank/DDBJ databases">
        <title>Legionella qingyii sp.nov., whole genome shotgun sequence.</title>
        <authorList>
            <person name="Wu H."/>
            <person name="Zhu Q."/>
            <person name="Hu C."/>
        </authorList>
    </citation>
    <scope>NUCLEOTIDE SEQUENCE [LARGE SCALE GENOMIC DNA]</scope>
    <source>
        <strain evidence="2 3">HEB18</strain>
    </source>
</reference>
<evidence type="ECO:0000256" key="1">
    <source>
        <dbReference type="SAM" id="Phobius"/>
    </source>
</evidence>
<evidence type="ECO:0000313" key="2">
    <source>
        <dbReference type="EMBL" id="PWY56304.1"/>
    </source>
</evidence>
<protein>
    <submittedName>
        <fullName evidence="2">Uncharacterized protein</fullName>
    </submittedName>
</protein>
<keyword evidence="1" id="KW-0472">Membrane</keyword>
<evidence type="ECO:0000313" key="3">
    <source>
        <dbReference type="Proteomes" id="UP000247152"/>
    </source>
</evidence>
<keyword evidence="1" id="KW-0812">Transmembrane</keyword>
<proteinExistence type="predicted"/>
<comment type="caution">
    <text evidence="2">The sequence shown here is derived from an EMBL/GenBank/DDBJ whole genome shotgun (WGS) entry which is preliminary data.</text>
</comment>
<dbReference type="EMBL" id="QHJG01000009">
    <property type="protein sequence ID" value="PWY56304.1"/>
    <property type="molecule type" value="Genomic_DNA"/>
</dbReference>
<gene>
    <name evidence="2" type="ORF">DGG96_07360</name>
</gene>
<keyword evidence="1" id="KW-1133">Transmembrane helix</keyword>
<organism evidence="2 3">
    <name type="scientific">Legionella qingyii</name>
    <dbReference type="NCBI Taxonomy" id="2184757"/>
    <lineage>
        <taxon>Bacteria</taxon>
        <taxon>Pseudomonadati</taxon>
        <taxon>Pseudomonadota</taxon>
        <taxon>Gammaproteobacteria</taxon>
        <taxon>Legionellales</taxon>
        <taxon>Legionellaceae</taxon>
        <taxon>Legionella</taxon>
    </lineage>
</organism>